<organism evidence="1">
    <name type="scientific">Salmonella phage vB_SEnST11_KE26</name>
    <dbReference type="NCBI Taxonomy" id="3161177"/>
    <lineage>
        <taxon>Viruses</taxon>
        <taxon>Duplodnaviria</taxon>
        <taxon>Heunggongvirae</taxon>
        <taxon>Uroviricota</taxon>
        <taxon>Caudoviricetes</taxon>
        <taxon>Rosemountvirus</taxon>
    </lineage>
</organism>
<proteinExistence type="predicted"/>
<protein>
    <submittedName>
        <fullName evidence="1">Uncharacterized protein</fullName>
    </submittedName>
</protein>
<sequence>MLSFPVRVNSSVFSSRFGTSCNTLLVTLTSKRTC</sequence>
<gene>
    <name evidence="1" type="ORF">QSPPMHGG_CDS0016</name>
</gene>
<accession>A0AAU8GH73</accession>
<evidence type="ECO:0000313" key="1">
    <source>
        <dbReference type="EMBL" id="XCH40872.1"/>
    </source>
</evidence>
<dbReference type="EMBL" id="PP856725">
    <property type="protein sequence ID" value="XCH40872.1"/>
    <property type="molecule type" value="Genomic_DNA"/>
</dbReference>
<reference evidence="1" key="1">
    <citation type="submission" date="2024-05" db="EMBL/GenBank/DDBJ databases">
        <authorList>
            <person name="Mugo M.M."/>
            <person name="Musyoki A.M."/>
            <person name="Makumi A.M."/>
            <person name="Mutai I."/>
            <person name="Drechsel O."/>
            <person name="Kering K.K."/>
            <person name="Muturi P."/>
            <person name="Mbae C.K."/>
            <person name="Kariuki S.M."/>
        </authorList>
    </citation>
    <scope>NUCLEOTIDE SEQUENCE</scope>
</reference>
<name>A0AAU8GH73_9CAUD</name>